<reference evidence="2 3" key="1">
    <citation type="submission" date="2019-08" db="EMBL/GenBank/DDBJ databases">
        <title>Whole genome sequencing of chitin degrading bacteria Chitinophaga pinensis YS16.</title>
        <authorList>
            <person name="Singh R.P."/>
            <person name="Manchanda G."/>
            <person name="Maurya I.K."/>
            <person name="Joshi N.K."/>
            <person name="Srivastava A.K."/>
        </authorList>
    </citation>
    <scope>NUCLEOTIDE SEQUENCE [LARGE SCALE GENOMIC DNA]</scope>
    <source>
        <strain evidence="2 3">YS-16</strain>
    </source>
</reference>
<evidence type="ECO:0000313" key="2">
    <source>
        <dbReference type="EMBL" id="TWV96282.1"/>
    </source>
</evidence>
<gene>
    <name evidence="2" type="ORF">FEF09_23200</name>
</gene>
<dbReference type="EMBL" id="VOHS01000034">
    <property type="protein sequence ID" value="TWV96282.1"/>
    <property type="molecule type" value="Genomic_DNA"/>
</dbReference>
<dbReference type="InterPro" id="IPR000595">
    <property type="entry name" value="cNMP-bd_dom"/>
</dbReference>
<dbReference type="RefSeq" id="WP_146307320.1">
    <property type="nucleotide sequence ID" value="NZ_VOHS01000034.1"/>
</dbReference>
<protein>
    <submittedName>
        <fullName evidence="2">Crp/Fnr family transcriptional regulator</fullName>
    </submittedName>
</protein>
<dbReference type="OrthoDB" id="758145at2"/>
<sequence>MDDLINYLLQYGQLNQQQIQLILDNVTERRLKRDEYFSEAGRIPREIGFIRSGILRVCYFNNKGTEITRYFVDGNRLISDIHSMESKMPSTEYIQAITDCEMIIFSENTLRLLSSTILDWDRIIAKIRERAMIEKLEKIAPMLTEDATSRYLMFMEKFPDLANKVPLSYLASYLGITQSSLSRIRKQLSRQ</sequence>
<accession>A0A5C6LRQ8</accession>
<keyword evidence="3" id="KW-1185">Reference proteome</keyword>
<dbReference type="Proteomes" id="UP000318815">
    <property type="component" value="Unassembled WGS sequence"/>
</dbReference>
<dbReference type="InterPro" id="IPR014710">
    <property type="entry name" value="RmlC-like_jellyroll"/>
</dbReference>
<dbReference type="InterPro" id="IPR018490">
    <property type="entry name" value="cNMP-bd_dom_sf"/>
</dbReference>
<name>A0A5C6LRQ8_9BACT</name>
<dbReference type="Gene3D" id="2.60.120.10">
    <property type="entry name" value="Jelly Rolls"/>
    <property type="match status" value="1"/>
</dbReference>
<dbReference type="AlphaFoldDB" id="A0A5C6LRQ8"/>
<comment type="caution">
    <text evidence="2">The sequence shown here is derived from an EMBL/GenBank/DDBJ whole genome shotgun (WGS) entry which is preliminary data.</text>
</comment>
<organism evidence="2 3">
    <name type="scientific">Chitinophaga pinensis</name>
    <dbReference type="NCBI Taxonomy" id="79329"/>
    <lineage>
        <taxon>Bacteria</taxon>
        <taxon>Pseudomonadati</taxon>
        <taxon>Bacteroidota</taxon>
        <taxon>Chitinophagia</taxon>
        <taxon>Chitinophagales</taxon>
        <taxon>Chitinophagaceae</taxon>
        <taxon>Chitinophaga</taxon>
    </lineage>
</organism>
<evidence type="ECO:0000313" key="3">
    <source>
        <dbReference type="Proteomes" id="UP000318815"/>
    </source>
</evidence>
<evidence type="ECO:0000259" key="1">
    <source>
        <dbReference type="Pfam" id="PF00027"/>
    </source>
</evidence>
<dbReference type="SUPFAM" id="SSF51206">
    <property type="entry name" value="cAMP-binding domain-like"/>
    <property type="match status" value="1"/>
</dbReference>
<proteinExistence type="predicted"/>
<feature type="domain" description="Cyclic nucleotide-binding" evidence="1">
    <location>
        <begin position="29"/>
        <end position="111"/>
    </location>
</feature>
<dbReference type="Pfam" id="PF00027">
    <property type="entry name" value="cNMP_binding"/>
    <property type="match status" value="1"/>
</dbReference>